<evidence type="ECO:0000256" key="2">
    <source>
        <dbReference type="SAM" id="SignalP"/>
    </source>
</evidence>
<dbReference type="AlphaFoldDB" id="A0AAE6JR37"/>
<dbReference type="KEGG" id="hpaa:E5Q53_03600"/>
<accession>A0AAE6JR37</accession>
<name>A0AAE6JR37_HAEPH</name>
<dbReference type="RefSeq" id="WP_005705191.1">
    <property type="nucleotide sequence ID" value="NZ_CP038817.1"/>
</dbReference>
<evidence type="ECO:0000313" key="3">
    <source>
        <dbReference type="EMBL" id="QEN10609.1"/>
    </source>
</evidence>
<dbReference type="GeneID" id="78224178"/>
<organism evidence="3 4">
    <name type="scientific">Haemophilus parahaemolyticus</name>
    <dbReference type="NCBI Taxonomy" id="735"/>
    <lineage>
        <taxon>Bacteria</taxon>
        <taxon>Pseudomonadati</taxon>
        <taxon>Pseudomonadota</taxon>
        <taxon>Gammaproteobacteria</taxon>
        <taxon>Pasteurellales</taxon>
        <taxon>Pasteurellaceae</taxon>
        <taxon>Haemophilus</taxon>
    </lineage>
</organism>
<gene>
    <name evidence="3" type="ORF">E5Q53_03600</name>
</gene>
<proteinExistence type="predicted"/>
<feature type="signal peptide" evidence="2">
    <location>
        <begin position="1"/>
        <end position="19"/>
    </location>
</feature>
<evidence type="ECO:0000313" key="4">
    <source>
        <dbReference type="Proteomes" id="UP000323974"/>
    </source>
</evidence>
<feature type="chain" id="PRO_5042045600" evidence="2">
    <location>
        <begin position="20"/>
        <end position="352"/>
    </location>
</feature>
<keyword evidence="2" id="KW-0732">Signal</keyword>
<evidence type="ECO:0000256" key="1">
    <source>
        <dbReference type="SAM" id="MobiDB-lite"/>
    </source>
</evidence>
<dbReference type="Proteomes" id="UP000323974">
    <property type="component" value="Chromosome"/>
</dbReference>
<feature type="compositionally biased region" description="Basic and acidic residues" evidence="1">
    <location>
        <begin position="119"/>
        <end position="139"/>
    </location>
</feature>
<dbReference type="EMBL" id="CP038817">
    <property type="protein sequence ID" value="QEN10609.1"/>
    <property type="molecule type" value="Genomic_DNA"/>
</dbReference>
<protein>
    <submittedName>
        <fullName evidence="3">Uncharacterized protein</fullName>
    </submittedName>
</protein>
<feature type="region of interest" description="Disordered" evidence="1">
    <location>
        <begin position="116"/>
        <end position="139"/>
    </location>
</feature>
<sequence length="352" mass="38765">MKYKLLLTGLFGISSLAQAVVVEGSGTGETAEIAKQNAINNAVNTTVGEFLVSKETLNDETISQKVLSYSNVYVSNVSTISEEQKEGLFHTTVSVDLDSDKLVEKLKANEPSMEFKVASTEKAENAKTDKQSTQADEPKEVSFEQLIDDLIIKAASDNTIAKIELTSTTLTEVKGKKGNNGNKIFELPFKVTIDKAYSKNMRKIFMALKDDDGKSVSLTSTDIATAKEQSLNKANVNEEKLALLKNKLDKAGNVGLRVLLEDRDGIELQSLEFYQSSSDGNGYQIEANKANEYYLYTIYSMISKRGFKPEVSDKNITFYTGESEGKIFLSLSKDILDELNDGGKVKLTFVKN</sequence>
<reference evidence="3 4" key="1">
    <citation type="submission" date="2019-04" db="EMBL/GenBank/DDBJ databases">
        <title>Complete Genome and Methylome Analysis of Haemophilus haemolyticus NEB129.</title>
        <authorList>
            <person name="Fomenkov A."/>
            <person name="Roberts R.J."/>
            <person name="Anton B.P."/>
            <person name="Vincze T."/>
        </authorList>
    </citation>
    <scope>NUCLEOTIDE SEQUENCE [LARGE SCALE GENOMIC DNA]</scope>
    <source>
        <strain evidence="3 4">NEB129</strain>
    </source>
</reference>